<accession>A0A6M3LL36</accession>
<proteinExistence type="predicted"/>
<dbReference type="EMBL" id="MT143298">
    <property type="protein sequence ID" value="QJA95243.1"/>
    <property type="molecule type" value="Genomic_DNA"/>
</dbReference>
<organism evidence="2">
    <name type="scientific">viral metagenome</name>
    <dbReference type="NCBI Taxonomy" id="1070528"/>
    <lineage>
        <taxon>unclassified sequences</taxon>
        <taxon>metagenomes</taxon>
        <taxon>organismal metagenomes</taxon>
    </lineage>
</organism>
<evidence type="ECO:0000313" key="1">
    <source>
        <dbReference type="EMBL" id="QJA69042.1"/>
    </source>
</evidence>
<evidence type="ECO:0000313" key="2">
    <source>
        <dbReference type="EMBL" id="QJA95243.1"/>
    </source>
</evidence>
<sequence length="137" mass="15612">MFYCKKCGKRFKNKDGIGVSYCKDCWNPLPPDNKTWWRAPHCGPGSINGEELCECERTQIECAKANTKAIKKHKNELDMDCGCSGFWCWKCGRFWAQDSCWERSGADYASADDSEMIEKDGFAFCVCGNKLYKIATD</sequence>
<reference evidence="2" key="1">
    <citation type="submission" date="2020-03" db="EMBL/GenBank/DDBJ databases">
        <title>The deep terrestrial virosphere.</title>
        <authorList>
            <person name="Holmfeldt K."/>
            <person name="Nilsson E."/>
            <person name="Simone D."/>
            <person name="Lopez-Fernandez M."/>
            <person name="Wu X."/>
            <person name="de Brujin I."/>
            <person name="Lundin D."/>
            <person name="Andersson A."/>
            <person name="Bertilsson S."/>
            <person name="Dopson M."/>
        </authorList>
    </citation>
    <scope>NUCLEOTIDE SEQUENCE</scope>
    <source>
        <strain evidence="1">MM415A05164</strain>
        <strain evidence="2">MM415B05519</strain>
    </source>
</reference>
<protein>
    <submittedName>
        <fullName evidence="2">Uncharacterized protein</fullName>
    </submittedName>
</protein>
<dbReference type="EMBL" id="MT141672">
    <property type="protein sequence ID" value="QJA69042.1"/>
    <property type="molecule type" value="Genomic_DNA"/>
</dbReference>
<name>A0A6M3LL36_9ZZZZ</name>
<dbReference type="AlphaFoldDB" id="A0A6M3LL36"/>
<gene>
    <name evidence="1" type="ORF">MM415A05164_0008</name>
    <name evidence="2" type="ORF">MM415B05519_0006</name>
</gene>